<keyword evidence="2" id="KW-0378">Hydrolase</keyword>
<dbReference type="GO" id="GO:0016020">
    <property type="term" value="C:membrane"/>
    <property type="evidence" value="ECO:0007669"/>
    <property type="project" value="TreeGrafter"/>
</dbReference>
<dbReference type="Gene3D" id="3.20.20.370">
    <property type="entry name" value="Glycoside hydrolase/deacetylase"/>
    <property type="match status" value="1"/>
</dbReference>
<keyword evidence="1" id="KW-0479">Metal-binding</keyword>
<dbReference type="GO" id="GO:0046872">
    <property type="term" value="F:metal ion binding"/>
    <property type="evidence" value="ECO:0007669"/>
    <property type="project" value="UniProtKB-KW"/>
</dbReference>
<dbReference type="InterPro" id="IPR050248">
    <property type="entry name" value="Polysacc_deacetylase_ArnD"/>
</dbReference>
<evidence type="ECO:0000313" key="5">
    <source>
        <dbReference type="EMBL" id="SDJ63377.1"/>
    </source>
</evidence>
<evidence type="ECO:0000313" key="6">
    <source>
        <dbReference type="Proteomes" id="UP000198683"/>
    </source>
</evidence>
<evidence type="ECO:0000256" key="1">
    <source>
        <dbReference type="ARBA" id="ARBA00022723"/>
    </source>
</evidence>
<dbReference type="RefSeq" id="WP_090760394.1">
    <property type="nucleotide sequence ID" value="NZ_FNFB01000002.1"/>
</dbReference>
<dbReference type="InterPro" id="IPR011330">
    <property type="entry name" value="Glyco_hydro/deAcase_b/a-brl"/>
</dbReference>
<dbReference type="OrthoDB" id="3521160at2"/>
<dbReference type="GO" id="GO:0016810">
    <property type="term" value="F:hydrolase activity, acting on carbon-nitrogen (but not peptide) bonds"/>
    <property type="evidence" value="ECO:0007669"/>
    <property type="project" value="InterPro"/>
</dbReference>
<organism evidence="5 6">
    <name type="scientific">Nonomuraea maritima</name>
    <dbReference type="NCBI Taxonomy" id="683260"/>
    <lineage>
        <taxon>Bacteria</taxon>
        <taxon>Bacillati</taxon>
        <taxon>Actinomycetota</taxon>
        <taxon>Actinomycetes</taxon>
        <taxon>Streptosporangiales</taxon>
        <taxon>Streptosporangiaceae</taxon>
        <taxon>Nonomuraea</taxon>
    </lineage>
</organism>
<feature type="chain" id="PRO_5011747257" evidence="3">
    <location>
        <begin position="21"/>
        <end position="266"/>
    </location>
</feature>
<dbReference type="EMBL" id="FNFB01000002">
    <property type="protein sequence ID" value="SDJ63377.1"/>
    <property type="molecule type" value="Genomic_DNA"/>
</dbReference>
<dbReference type="PROSITE" id="PS51257">
    <property type="entry name" value="PROKAR_LIPOPROTEIN"/>
    <property type="match status" value="1"/>
</dbReference>
<feature type="domain" description="NodB homology" evidence="4">
    <location>
        <begin position="70"/>
        <end position="247"/>
    </location>
</feature>
<accession>A0A1G8VC04</accession>
<dbReference type="STRING" id="683260.SAMN05421874_102493"/>
<evidence type="ECO:0000256" key="2">
    <source>
        <dbReference type="ARBA" id="ARBA00022801"/>
    </source>
</evidence>
<dbReference type="Proteomes" id="UP000198683">
    <property type="component" value="Unassembled WGS sequence"/>
</dbReference>
<reference evidence="5 6" key="1">
    <citation type="submission" date="2016-10" db="EMBL/GenBank/DDBJ databases">
        <authorList>
            <person name="de Groot N.N."/>
        </authorList>
    </citation>
    <scope>NUCLEOTIDE SEQUENCE [LARGE SCALE GENOMIC DNA]</scope>
    <source>
        <strain evidence="5 6">CGMCC 4.5681</strain>
    </source>
</reference>
<dbReference type="AlphaFoldDB" id="A0A1G8VC04"/>
<proteinExistence type="predicted"/>
<gene>
    <name evidence="5" type="ORF">SAMN05421874_102493</name>
</gene>
<sequence>MRLWALPVALLTLAGCVSHAAPRRHQPGEEPTEPPGHSAVVLAPADLARRLAAMQSDWPRRWNPGCARLKCVALTFDDGPGRYTGQLLDLLARRGVRATFFVVGERVAADRDGHTVRRIAAEGHELGNHTWDHSSLTALPRHEVTRQLVHTDDLVRQLTGVRMRVMRPPYGATDARVAAESRREGLAQILWNVDTYDWRDRKPVKVAKRAAHARPGSIILMHDIHPSTVKAVPTVLDRLAARGFTFVTVSELYSHPPAPGRTYARF</sequence>
<dbReference type="PANTHER" id="PTHR10587:SF133">
    <property type="entry name" value="CHITIN DEACETYLASE 1-RELATED"/>
    <property type="match status" value="1"/>
</dbReference>
<dbReference type="SUPFAM" id="SSF88713">
    <property type="entry name" value="Glycoside hydrolase/deacetylase"/>
    <property type="match status" value="1"/>
</dbReference>
<feature type="signal peptide" evidence="3">
    <location>
        <begin position="1"/>
        <end position="20"/>
    </location>
</feature>
<dbReference type="PANTHER" id="PTHR10587">
    <property type="entry name" value="GLYCOSYL TRANSFERASE-RELATED"/>
    <property type="match status" value="1"/>
</dbReference>
<protein>
    <submittedName>
        <fullName evidence="5">Peptidoglycan/xylan/chitin deacetylase, PgdA/CDA1 family</fullName>
    </submittedName>
</protein>
<name>A0A1G8VC04_9ACTN</name>
<dbReference type="Pfam" id="PF01522">
    <property type="entry name" value="Polysacc_deac_1"/>
    <property type="match status" value="1"/>
</dbReference>
<dbReference type="InterPro" id="IPR002509">
    <property type="entry name" value="NODB_dom"/>
</dbReference>
<dbReference type="PROSITE" id="PS51677">
    <property type="entry name" value="NODB"/>
    <property type="match status" value="1"/>
</dbReference>
<dbReference type="GO" id="GO:0005975">
    <property type="term" value="P:carbohydrate metabolic process"/>
    <property type="evidence" value="ECO:0007669"/>
    <property type="project" value="InterPro"/>
</dbReference>
<evidence type="ECO:0000259" key="4">
    <source>
        <dbReference type="PROSITE" id="PS51677"/>
    </source>
</evidence>
<evidence type="ECO:0000256" key="3">
    <source>
        <dbReference type="SAM" id="SignalP"/>
    </source>
</evidence>
<keyword evidence="3" id="KW-0732">Signal</keyword>
<keyword evidence="6" id="KW-1185">Reference proteome</keyword>